<keyword evidence="3" id="KW-1185">Reference proteome</keyword>
<dbReference type="EMBL" id="BJWL01000279">
    <property type="protein sequence ID" value="GFS37381.1"/>
    <property type="molecule type" value="Genomic_DNA"/>
</dbReference>
<feature type="region of interest" description="Disordered" evidence="1">
    <location>
        <begin position="1"/>
        <end position="33"/>
    </location>
</feature>
<feature type="compositionally biased region" description="Basic and acidic residues" evidence="1">
    <location>
        <begin position="100"/>
        <end position="122"/>
    </location>
</feature>
<evidence type="ECO:0000313" key="2">
    <source>
        <dbReference type="EMBL" id="GFS37381.1"/>
    </source>
</evidence>
<name>A0A7J0DMT7_9ERIC</name>
<feature type="region of interest" description="Disordered" evidence="1">
    <location>
        <begin position="303"/>
        <end position="326"/>
    </location>
</feature>
<dbReference type="Proteomes" id="UP000585474">
    <property type="component" value="Unassembled WGS sequence"/>
</dbReference>
<feature type="region of interest" description="Disordered" evidence="1">
    <location>
        <begin position="100"/>
        <end position="133"/>
    </location>
</feature>
<sequence>MASNGGNNAEDKPMGGATPVAGDEDEFHHSRGDRFRDDSVEYIGTIKKEMRRVLPHLPDLTLLRLLGRKIRHLFLGLEPGSPSSNPSFGSGTCYVEEVRYEEARPNSERDNLGGKGRGEKGSTTKAPVKSKVTSSRAASKVMVPIAVSGEGTSANLRVDLGPNTSVLEYPGVAEKLVQGLTLLADQEALEKLDLDRAITRLLYSIGRLEGWVTDLEAEKQRTADELKMEKEERAADQERFQKEVALAKESTVQEYKSLDDFHEAVEWAASKFYGEGFDMCKKQIGRLHPELDIQGLQIDAELAKEEEEDEEGDEEKEWEEKGEMENNHPPYRRRWIACGEVLYQAGIDFVHDPELLGDSMHLTMNALKIWSLTSKFGMSNQLSELFLKLDNDLGNDLRKRTNVIGWGESATNPSGVEMRPRWRMESRVRRSRRNCQAAKYRCGRGSRSKNRRLTCGDSTMNLGDVAEMESQGYLIFRATGKVGITSELDETT</sequence>
<dbReference type="AlphaFoldDB" id="A0A7J0DMT7"/>
<feature type="compositionally biased region" description="Acidic residues" evidence="1">
    <location>
        <begin position="304"/>
        <end position="317"/>
    </location>
</feature>
<comment type="caution">
    <text evidence="2">The sequence shown here is derived from an EMBL/GenBank/DDBJ whole genome shotgun (WGS) entry which is preliminary data.</text>
</comment>
<organism evidence="2 3">
    <name type="scientific">Actinidia rufa</name>
    <dbReference type="NCBI Taxonomy" id="165716"/>
    <lineage>
        <taxon>Eukaryota</taxon>
        <taxon>Viridiplantae</taxon>
        <taxon>Streptophyta</taxon>
        <taxon>Embryophyta</taxon>
        <taxon>Tracheophyta</taxon>
        <taxon>Spermatophyta</taxon>
        <taxon>Magnoliopsida</taxon>
        <taxon>eudicotyledons</taxon>
        <taxon>Gunneridae</taxon>
        <taxon>Pentapetalae</taxon>
        <taxon>asterids</taxon>
        <taxon>Ericales</taxon>
        <taxon>Actinidiaceae</taxon>
        <taxon>Actinidia</taxon>
    </lineage>
</organism>
<proteinExistence type="predicted"/>
<reference evidence="3" key="1">
    <citation type="submission" date="2019-07" db="EMBL/GenBank/DDBJ databases">
        <title>De Novo Assembly of kiwifruit Actinidia rufa.</title>
        <authorList>
            <person name="Sugita-Konishi S."/>
            <person name="Sato K."/>
            <person name="Mori E."/>
            <person name="Abe Y."/>
            <person name="Kisaki G."/>
            <person name="Hamano K."/>
            <person name="Suezawa K."/>
            <person name="Otani M."/>
            <person name="Fukuda T."/>
            <person name="Manabe T."/>
            <person name="Gomi K."/>
            <person name="Tabuchi M."/>
            <person name="Akimitsu K."/>
            <person name="Kataoka I."/>
        </authorList>
    </citation>
    <scope>NUCLEOTIDE SEQUENCE [LARGE SCALE GENOMIC DNA]</scope>
    <source>
        <strain evidence="3">cv. Fuchu</strain>
    </source>
</reference>
<evidence type="ECO:0000313" key="3">
    <source>
        <dbReference type="Proteomes" id="UP000585474"/>
    </source>
</evidence>
<evidence type="ECO:0000256" key="1">
    <source>
        <dbReference type="SAM" id="MobiDB-lite"/>
    </source>
</evidence>
<gene>
    <name evidence="2" type="ORF">Acr_00g0051650</name>
</gene>
<accession>A0A7J0DMT7</accession>
<protein>
    <submittedName>
        <fullName evidence="2">Uncharacterized protein</fullName>
    </submittedName>
</protein>
<feature type="compositionally biased region" description="Polar residues" evidence="1">
    <location>
        <begin position="123"/>
        <end position="133"/>
    </location>
</feature>